<dbReference type="PROSITE" id="PS50089">
    <property type="entry name" value="ZF_RING_2"/>
    <property type="match status" value="1"/>
</dbReference>
<keyword evidence="6 15" id="KW-0812">Transmembrane</keyword>
<dbReference type="GO" id="GO:0016020">
    <property type="term" value="C:membrane"/>
    <property type="evidence" value="ECO:0007669"/>
    <property type="project" value="UniProtKB-SubCell"/>
</dbReference>
<keyword evidence="8 14" id="KW-0863">Zinc-finger</keyword>
<evidence type="ECO:0000256" key="2">
    <source>
        <dbReference type="ARBA" id="ARBA00004167"/>
    </source>
</evidence>
<evidence type="ECO:0000256" key="4">
    <source>
        <dbReference type="ARBA" id="ARBA00012483"/>
    </source>
</evidence>
<evidence type="ECO:0000256" key="11">
    <source>
        <dbReference type="ARBA" id="ARBA00022989"/>
    </source>
</evidence>
<dbReference type="SMART" id="SM00184">
    <property type="entry name" value="RING"/>
    <property type="match status" value="1"/>
</dbReference>
<proteinExistence type="inferred from homology"/>
<reference evidence="17 18" key="1">
    <citation type="journal article" date="2018" name="Proc. Natl. Acad. Sci. U.S.A.">
        <title>Draft genome sequence of Camellia sinensis var. sinensis provides insights into the evolution of the tea genome and tea quality.</title>
        <authorList>
            <person name="Wei C."/>
            <person name="Yang H."/>
            <person name="Wang S."/>
            <person name="Zhao J."/>
            <person name="Liu C."/>
            <person name="Gao L."/>
            <person name="Xia E."/>
            <person name="Lu Y."/>
            <person name="Tai Y."/>
            <person name="She G."/>
            <person name="Sun J."/>
            <person name="Cao H."/>
            <person name="Tong W."/>
            <person name="Gao Q."/>
            <person name="Li Y."/>
            <person name="Deng W."/>
            <person name="Jiang X."/>
            <person name="Wang W."/>
            <person name="Chen Q."/>
            <person name="Zhang S."/>
            <person name="Li H."/>
            <person name="Wu J."/>
            <person name="Wang P."/>
            <person name="Li P."/>
            <person name="Shi C."/>
            <person name="Zheng F."/>
            <person name="Jian J."/>
            <person name="Huang B."/>
            <person name="Shan D."/>
            <person name="Shi M."/>
            <person name="Fang C."/>
            <person name="Yue Y."/>
            <person name="Li F."/>
            <person name="Li D."/>
            <person name="Wei S."/>
            <person name="Han B."/>
            <person name="Jiang C."/>
            <person name="Yin Y."/>
            <person name="Xia T."/>
            <person name="Zhang Z."/>
            <person name="Bennetzen J.L."/>
            <person name="Zhao S."/>
            <person name="Wan X."/>
        </authorList>
    </citation>
    <scope>NUCLEOTIDE SEQUENCE [LARGE SCALE GENOMIC DNA]</scope>
    <source>
        <strain evidence="18">cv. Shuchazao</strain>
        <tissue evidence="17">Leaf</tissue>
    </source>
</reference>
<keyword evidence="10" id="KW-0862">Zinc</keyword>
<feature type="domain" description="RING-type" evidence="16">
    <location>
        <begin position="114"/>
        <end position="156"/>
    </location>
</feature>
<dbReference type="InterPro" id="IPR013083">
    <property type="entry name" value="Znf_RING/FYVE/PHD"/>
</dbReference>
<dbReference type="GO" id="GO:0016567">
    <property type="term" value="P:protein ubiquitination"/>
    <property type="evidence" value="ECO:0007669"/>
    <property type="project" value="UniProtKB-UniPathway"/>
</dbReference>
<comment type="caution">
    <text evidence="17">The sequence shown here is derived from an EMBL/GenBank/DDBJ whole genome shotgun (WGS) entry which is preliminary data.</text>
</comment>
<dbReference type="GO" id="GO:0061630">
    <property type="term" value="F:ubiquitin protein ligase activity"/>
    <property type="evidence" value="ECO:0007669"/>
    <property type="project" value="UniProtKB-EC"/>
</dbReference>
<dbReference type="Proteomes" id="UP000306102">
    <property type="component" value="Unassembled WGS sequence"/>
</dbReference>
<dbReference type="EMBL" id="SDRB02013640">
    <property type="protein sequence ID" value="THF94498.1"/>
    <property type="molecule type" value="Genomic_DNA"/>
</dbReference>
<dbReference type="GO" id="GO:0008270">
    <property type="term" value="F:zinc ion binding"/>
    <property type="evidence" value="ECO:0007669"/>
    <property type="project" value="UniProtKB-KW"/>
</dbReference>
<evidence type="ECO:0000256" key="12">
    <source>
        <dbReference type="ARBA" id="ARBA00023136"/>
    </source>
</evidence>
<evidence type="ECO:0000256" key="10">
    <source>
        <dbReference type="ARBA" id="ARBA00022833"/>
    </source>
</evidence>
<evidence type="ECO:0000256" key="6">
    <source>
        <dbReference type="ARBA" id="ARBA00022692"/>
    </source>
</evidence>
<dbReference type="EC" id="2.3.2.27" evidence="4"/>
<dbReference type="Gene3D" id="3.30.40.10">
    <property type="entry name" value="Zinc/RING finger domain, C3HC4 (zinc finger)"/>
    <property type="match status" value="1"/>
</dbReference>
<keyword evidence="9" id="KW-0833">Ubl conjugation pathway</keyword>
<keyword evidence="5" id="KW-0808">Transferase</keyword>
<evidence type="ECO:0000259" key="16">
    <source>
        <dbReference type="PROSITE" id="PS50089"/>
    </source>
</evidence>
<dbReference type="UniPathway" id="UPA00143"/>
<protein>
    <recommendedName>
        <fullName evidence="4">RING-type E3 ubiquitin transferase</fullName>
        <ecNumber evidence="4">2.3.2.27</ecNumber>
    </recommendedName>
</protein>
<comment type="subcellular location">
    <subcellularLocation>
        <location evidence="2">Membrane</location>
        <topology evidence="2">Single-pass membrane protein</topology>
    </subcellularLocation>
</comment>
<comment type="catalytic activity">
    <reaction evidence="1">
        <text>S-ubiquitinyl-[E2 ubiquitin-conjugating enzyme]-L-cysteine + [acceptor protein]-L-lysine = [E2 ubiquitin-conjugating enzyme]-L-cysteine + N(6)-ubiquitinyl-[acceptor protein]-L-lysine.</text>
        <dbReference type="EC" id="2.3.2.27"/>
    </reaction>
</comment>
<keyword evidence="18" id="KW-1185">Reference proteome</keyword>
<evidence type="ECO:0000256" key="7">
    <source>
        <dbReference type="ARBA" id="ARBA00022723"/>
    </source>
</evidence>
<dbReference type="SMART" id="SM01197">
    <property type="entry name" value="FANCL_C"/>
    <property type="match status" value="1"/>
</dbReference>
<dbReference type="SUPFAM" id="SSF57850">
    <property type="entry name" value="RING/U-box"/>
    <property type="match status" value="1"/>
</dbReference>
<accession>A0A4S4CXT7</accession>
<evidence type="ECO:0000256" key="3">
    <source>
        <dbReference type="ARBA" id="ARBA00004906"/>
    </source>
</evidence>
<dbReference type="InterPro" id="IPR001841">
    <property type="entry name" value="Znf_RING"/>
</dbReference>
<evidence type="ECO:0000256" key="15">
    <source>
        <dbReference type="SAM" id="Phobius"/>
    </source>
</evidence>
<evidence type="ECO:0000256" key="13">
    <source>
        <dbReference type="ARBA" id="ARBA00024209"/>
    </source>
</evidence>
<evidence type="ECO:0000256" key="8">
    <source>
        <dbReference type="ARBA" id="ARBA00022771"/>
    </source>
</evidence>
<keyword evidence="7" id="KW-0479">Metal-binding</keyword>
<comment type="similarity">
    <text evidence="13">Belongs to the RING-type zinc finger family. ATL subfamily.</text>
</comment>
<feature type="transmembrane region" description="Helical" evidence="15">
    <location>
        <begin position="27"/>
        <end position="49"/>
    </location>
</feature>
<organism evidence="17 18">
    <name type="scientific">Camellia sinensis var. sinensis</name>
    <name type="common">China tea</name>
    <dbReference type="NCBI Taxonomy" id="542762"/>
    <lineage>
        <taxon>Eukaryota</taxon>
        <taxon>Viridiplantae</taxon>
        <taxon>Streptophyta</taxon>
        <taxon>Embryophyta</taxon>
        <taxon>Tracheophyta</taxon>
        <taxon>Spermatophyta</taxon>
        <taxon>Magnoliopsida</taxon>
        <taxon>eudicotyledons</taxon>
        <taxon>Gunneridae</taxon>
        <taxon>Pentapetalae</taxon>
        <taxon>asterids</taxon>
        <taxon>Ericales</taxon>
        <taxon>Theaceae</taxon>
        <taxon>Camellia</taxon>
    </lineage>
</organism>
<keyword evidence="11 15" id="KW-1133">Transmembrane helix</keyword>
<evidence type="ECO:0000256" key="1">
    <source>
        <dbReference type="ARBA" id="ARBA00000900"/>
    </source>
</evidence>
<keyword evidence="12 15" id="KW-0472">Membrane</keyword>
<dbReference type="AlphaFoldDB" id="A0A4S4CXT7"/>
<sequence length="175" mass="19927">MSSQVIFQPLHNFHSTDFNYSLQSHNLGLLLIVIVFAVILLITCLYFYYHFVCRYGHLLLPITTNNNNNDDFSSAPPPHVPAELLGLDSTTIDKLHTFVHRSMPSSNKEEETECSICLGLFEDEDIIKVLPKCQHAYHTHCVDKWLRTRSSCPLCRATLQVVQSPNEFCSDSIAE</sequence>
<evidence type="ECO:0000256" key="14">
    <source>
        <dbReference type="PROSITE-ProRule" id="PRU00175"/>
    </source>
</evidence>
<evidence type="ECO:0000256" key="9">
    <source>
        <dbReference type="ARBA" id="ARBA00022786"/>
    </source>
</evidence>
<name>A0A4S4CXT7_CAMSN</name>
<dbReference type="PANTHER" id="PTHR46913">
    <property type="entry name" value="RING-H2 FINGER PROTEIN ATL16"/>
    <property type="match status" value="1"/>
</dbReference>
<gene>
    <name evidence="17" type="ORF">TEA_026494</name>
</gene>
<dbReference type="InterPro" id="IPR044600">
    <property type="entry name" value="ATL1/ATL16-like"/>
</dbReference>
<evidence type="ECO:0000313" key="17">
    <source>
        <dbReference type="EMBL" id="THF94498.1"/>
    </source>
</evidence>
<evidence type="ECO:0000256" key="5">
    <source>
        <dbReference type="ARBA" id="ARBA00022679"/>
    </source>
</evidence>
<comment type="pathway">
    <text evidence="3">Protein modification; protein ubiquitination.</text>
</comment>
<evidence type="ECO:0000313" key="18">
    <source>
        <dbReference type="Proteomes" id="UP000306102"/>
    </source>
</evidence>
<dbReference type="PANTHER" id="PTHR46913:SF1">
    <property type="entry name" value="RING-H2 FINGER PROTEIN ATL16"/>
    <property type="match status" value="1"/>
</dbReference>
<dbReference type="Pfam" id="PF13639">
    <property type="entry name" value="zf-RING_2"/>
    <property type="match status" value="1"/>
</dbReference>